<dbReference type="KEGG" id="ddu:GF1_16830"/>
<dbReference type="AlphaFoldDB" id="A0A915U5M9"/>
<evidence type="ECO:0000313" key="1">
    <source>
        <dbReference type="EMBL" id="BCO09307.1"/>
    </source>
</evidence>
<sequence>MQERQPAVVSFFRQLSEKTVNHSTTYFQKLTEPIGLLRDLRGKVLIVKRENTADYFCRDLYPSQTDLRYAAVWFETLATFDDAEFFVGEVSAEGGTFRSIDRNTAREEMNHWLQEEECDVCAV</sequence>
<accession>A0A915U5M9</accession>
<dbReference type="EMBL" id="AP024233">
    <property type="protein sequence ID" value="BCO09307.1"/>
    <property type="molecule type" value="Genomic_DNA"/>
</dbReference>
<dbReference type="Proteomes" id="UP001063350">
    <property type="component" value="Chromosome"/>
</dbReference>
<evidence type="ECO:0000313" key="2">
    <source>
        <dbReference type="Proteomes" id="UP001063350"/>
    </source>
</evidence>
<reference evidence="1" key="1">
    <citation type="submission" date="2020-12" db="EMBL/GenBank/DDBJ databases">
        <title>Desulfobium dissulfuricans gen. nov., sp. nov., a novel mesophilic, sulfate-reducing bacterium isolated from a deep-sea hydrothermal vent.</title>
        <authorList>
            <person name="Hashimoto Y."/>
            <person name="Tame A."/>
            <person name="Sawayama S."/>
            <person name="Miyazaki J."/>
            <person name="Takai K."/>
            <person name="Nakagawa S."/>
        </authorList>
    </citation>
    <scope>NUCLEOTIDE SEQUENCE</scope>
    <source>
        <strain evidence="1">GF1</strain>
    </source>
</reference>
<proteinExistence type="predicted"/>
<dbReference type="RefSeq" id="WP_267926061.1">
    <property type="nucleotide sequence ID" value="NZ_AP024233.1"/>
</dbReference>
<protein>
    <submittedName>
        <fullName evidence="1">Uncharacterized protein</fullName>
    </submittedName>
</protein>
<organism evidence="1 2">
    <name type="scientific">Desulfolithobacter dissulfuricans</name>
    <dbReference type="NCBI Taxonomy" id="2795293"/>
    <lineage>
        <taxon>Bacteria</taxon>
        <taxon>Pseudomonadati</taxon>
        <taxon>Thermodesulfobacteriota</taxon>
        <taxon>Desulfobulbia</taxon>
        <taxon>Desulfobulbales</taxon>
        <taxon>Desulfobulbaceae</taxon>
        <taxon>Desulfolithobacter</taxon>
    </lineage>
</organism>
<gene>
    <name evidence="1" type="ORF">GF1_16830</name>
</gene>
<name>A0A915U5M9_9BACT</name>
<keyword evidence="2" id="KW-1185">Reference proteome</keyword>